<protein>
    <submittedName>
        <fullName evidence="1">Uncharacterized protein</fullName>
    </submittedName>
</protein>
<accession>A0A7S4VMJ6</accession>
<sequence>MELRSLLSSIILTNMLRKKRWRQKMLHVFAAKAKFVSLKKPLLVVFRSIYKSLFMIGLVVVAAFMLQKRYALVVCLCNYCWTQKTKKAKGRIYIVTFDFALRLDKETFCFRD</sequence>
<name>A0A7S4VMJ6_9STRA</name>
<dbReference type="EMBL" id="HBNS01040496">
    <property type="protein sequence ID" value="CAE4638807.1"/>
    <property type="molecule type" value="Transcribed_RNA"/>
</dbReference>
<reference evidence="1" key="1">
    <citation type="submission" date="2021-01" db="EMBL/GenBank/DDBJ databases">
        <authorList>
            <person name="Corre E."/>
            <person name="Pelletier E."/>
            <person name="Niang G."/>
            <person name="Scheremetjew M."/>
            <person name="Finn R."/>
            <person name="Kale V."/>
            <person name="Holt S."/>
            <person name="Cochrane G."/>
            <person name="Meng A."/>
            <person name="Brown T."/>
            <person name="Cohen L."/>
        </authorList>
    </citation>
    <scope>NUCLEOTIDE SEQUENCE</scope>
    <source>
        <strain evidence="1">GSO104</strain>
    </source>
</reference>
<evidence type="ECO:0000313" key="1">
    <source>
        <dbReference type="EMBL" id="CAE4638807.1"/>
    </source>
</evidence>
<organism evidence="1">
    <name type="scientific">Ditylum brightwellii</name>
    <dbReference type="NCBI Taxonomy" id="49249"/>
    <lineage>
        <taxon>Eukaryota</taxon>
        <taxon>Sar</taxon>
        <taxon>Stramenopiles</taxon>
        <taxon>Ochrophyta</taxon>
        <taxon>Bacillariophyta</taxon>
        <taxon>Mediophyceae</taxon>
        <taxon>Lithodesmiophycidae</taxon>
        <taxon>Lithodesmiales</taxon>
        <taxon>Lithodesmiaceae</taxon>
        <taxon>Ditylum</taxon>
    </lineage>
</organism>
<proteinExistence type="predicted"/>
<dbReference type="AlphaFoldDB" id="A0A7S4VMJ6"/>
<gene>
    <name evidence="1" type="ORF">DBRI00130_LOCUS31561</name>
</gene>